<evidence type="ECO:0000313" key="1">
    <source>
        <dbReference type="EMBL" id="CAD6561813.1"/>
    </source>
</evidence>
<dbReference type="Proteomes" id="UP000656319">
    <property type="component" value="Unassembled WGS sequence"/>
</dbReference>
<comment type="caution">
    <text evidence="1">The sequence shown here is derived from an EMBL/GenBank/DDBJ whole genome shotgun (WGS) entry which is preliminary data.</text>
</comment>
<keyword evidence="2" id="KW-1185">Reference proteome</keyword>
<accession>A0ABN7IFQ7</accession>
<gene>
    <name evidence="1" type="ORF">LMG27952_07584</name>
</gene>
<organism evidence="1 2">
    <name type="scientific">Paraburkholderia hiiakae</name>
    <dbReference type="NCBI Taxonomy" id="1081782"/>
    <lineage>
        <taxon>Bacteria</taxon>
        <taxon>Pseudomonadati</taxon>
        <taxon>Pseudomonadota</taxon>
        <taxon>Betaproteobacteria</taxon>
        <taxon>Burkholderiales</taxon>
        <taxon>Burkholderiaceae</taxon>
        <taxon>Paraburkholderia</taxon>
    </lineage>
</organism>
<proteinExistence type="predicted"/>
<name>A0ABN7IFQ7_9BURK</name>
<sequence>MGGLTLARAQVRHRRNLAFWKTTDGAPYPGHLLGFFVVNFLRLKVNDHSARNLVAARRGVSELEANGLPQLGLEVCLVVEQPLHELASLQPHEFHDEACPPVRSPIRDHPAHGIRQVETSVVVAPVAWRSLVRMVNPIASDEASRWNGRNVPEPDGRATRTIRPLLTLGE</sequence>
<protein>
    <submittedName>
        <fullName evidence="1">Uncharacterized protein</fullName>
    </submittedName>
</protein>
<dbReference type="EMBL" id="CAJHCQ010000039">
    <property type="protein sequence ID" value="CAD6561813.1"/>
    <property type="molecule type" value="Genomic_DNA"/>
</dbReference>
<evidence type="ECO:0000313" key="2">
    <source>
        <dbReference type="Proteomes" id="UP000656319"/>
    </source>
</evidence>
<reference evidence="1 2" key="1">
    <citation type="submission" date="2020-10" db="EMBL/GenBank/DDBJ databases">
        <authorList>
            <person name="Peeters C."/>
        </authorList>
    </citation>
    <scope>NUCLEOTIDE SEQUENCE [LARGE SCALE GENOMIC DNA]</scope>
    <source>
        <strain evidence="1 2">LMG 27952</strain>
    </source>
</reference>